<name>A0A1W2LZA9_9PSEU</name>
<accession>A0A1W2LZA9</accession>
<dbReference type="RefSeq" id="WP_063273602.1">
    <property type="nucleotide sequence ID" value="NZ_LQMT02000010.1"/>
</dbReference>
<dbReference type="OrthoDB" id="3638355at2"/>
<proteinExistence type="predicted"/>
<organism evidence="1 2">
    <name type="scientific">Amycolatopsis keratiniphila subsp. keratiniphila</name>
    <dbReference type="NCBI Taxonomy" id="227715"/>
    <lineage>
        <taxon>Bacteria</taxon>
        <taxon>Bacillati</taxon>
        <taxon>Actinomycetota</taxon>
        <taxon>Actinomycetes</taxon>
        <taxon>Pseudonocardiales</taxon>
        <taxon>Pseudonocardiaceae</taxon>
        <taxon>Amycolatopsis</taxon>
        <taxon>Amycolatopsis japonica group</taxon>
    </lineage>
</organism>
<dbReference type="Proteomes" id="UP000076660">
    <property type="component" value="Unassembled WGS sequence"/>
</dbReference>
<evidence type="ECO:0000313" key="2">
    <source>
        <dbReference type="Proteomes" id="UP000076660"/>
    </source>
</evidence>
<reference evidence="1 2" key="1">
    <citation type="submission" date="2016-12" db="EMBL/GenBank/DDBJ databases">
        <title>Amycolatopsis keratiniphila subsp. keratiniphila genome sequencing and assembly.</title>
        <authorList>
            <person name="Mayilraj S."/>
            <person name="Kaur N."/>
        </authorList>
    </citation>
    <scope>NUCLEOTIDE SEQUENCE [LARGE SCALE GENOMIC DNA]</scope>
    <source>
        <strain evidence="1 2">DSM 44409</strain>
    </source>
</reference>
<dbReference type="AlphaFoldDB" id="A0A1W2LZA9"/>
<sequence>MSADDGVSMDGDDVVDMYPADTAQQMTVIDAEGVHLSTSWTGIEGTLAAPNTFGHELLGAVFNERTREADASIRQAAPAAPRYYRDIAEAGRLLVKAYEARDAEAANDILIQLS</sequence>
<evidence type="ECO:0000313" key="1">
    <source>
        <dbReference type="EMBL" id="ONF72570.1"/>
    </source>
</evidence>
<gene>
    <name evidence="1" type="ORF">AVR91_0210280</name>
</gene>
<comment type="caution">
    <text evidence="1">The sequence shown here is derived from an EMBL/GenBank/DDBJ whole genome shotgun (WGS) entry which is preliminary data.</text>
</comment>
<dbReference type="EMBL" id="LQMT02000010">
    <property type="protein sequence ID" value="ONF72570.1"/>
    <property type="molecule type" value="Genomic_DNA"/>
</dbReference>
<protein>
    <submittedName>
        <fullName evidence="1">Uncharacterized protein</fullName>
    </submittedName>
</protein>